<protein>
    <submittedName>
        <fullName evidence="1">Uncharacterized protein</fullName>
    </submittedName>
</protein>
<name>A0A9W8RAW0_9HYPO</name>
<comment type="caution">
    <text evidence="1">The sequence shown here is derived from an EMBL/GenBank/DDBJ whole genome shotgun (WGS) entry which is preliminary data.</text>
</comment>
<reference evidence="1" key="1">
    <citation type="submission" date="2022-09" db="EMBL/GenBank/DDBJ databases">
        <title>Fusarium specimens isolated from Avocado Roots.</title>
        <authorList>
            <person name="Stajich J."/>
            <person name="Roper C."/>
            <person name="Heimlech-Rivalta G."/>
        </authorList>
    </citation>
    <scope>NUCLEOTIDE SEQUENCE</scope>
    <source>
        <strain evidence="1">A02</strain>
    </source>
</reference>
<evidence type="ECO:0000313" key="1">
    <source>
        <dbReference type="EMBL" id="KAJ4190295.1"/>
    </source>
</evidence>
<sequence length="272" mass="31165">MPDDEYDELMDLFLKDTGVLGSRPPNAIISKPSDLTRDEKLLLKDLYLEYVDMPGQDSHVSFSPELYKEFFGEIFKYWVSSHRVNNRPILQDQTPEQTYIVIDASWAESKPQATTDSPCDRAPMPRTKVSRKRRICESISLTMEFNAAEETFTWTWEDDDDEIMKSSRLQRWLPQGVTKNNAILMAIENYDSFERKRITSYNCEQIINAARRRIHKWARAGSSHGDAIDSSDKLGPGCILSLVLASDVYLRTARDAAEIAAEIKKRRSMVAA</sequence>
<accession>A0A9W8RAW0</accession>
<dbReference type="Proteomes" id="UP001152087">
    <property type="component" value="Unassembled WGS sequence"/>
</dbReference>
<evidence type="ECO:0000313" key="2">
    <source>
        <dbReference type="Proteomes" id="UP001152087"/>
    </source>
</evidence>
<proteinExistence type="predicted"/>
<gene>
    <name evidence="1" type="ORF">NW755_005437</name>
</gene>
<organism evidence="1 2">
    <name type="scientific">Fusarium falciforme</name>
    <dbReference type="NCBI Taxonomy" id="195108"/>
    <lineage>
        <taxon>Eukaryota</taxon>
        <taxon>Fungi</taxon>
        <taxon>Dikarya</taxon>
        <taxon>Ascomycota</taxon>
        <taxon>Pezizomycotina</taxon>
        <taxon>Sordariomycetes</taxon>
        <taxon>Hypocreomycetidae</taxon>
        <taxon>Hypocreales</taxon>
        <taxon>Nectriaceae</taxon>
        <taxon>Fusarium</taxon>
        <taxon>Fusarium solani species complex</taxon>
    </lineage>
</organism>
<dbReference type="EMBL" id="JAOQAV010000011">
    <property type="protein sequence ID" value="KAJ4190295.1"/>
    <property type="molecule type" value="Genomic_DNA"/>
</dbReference>
<dbReference type="AlphaFoldDB" id="A0A9W8RAW0"/>
<keyword evidence="2" id="KW-1185">Reference proteome</keyword>